<evidence type="ECO:0000313" key="1">
    <source>
        <dbReference type="EMBL" id="SDB07594.1"/>
    </source>
</evidence>
<accession>A0A1G6AGS7</accession>
<reference evidence="1 2" key="1">
    <citation type="submission" date="2016-10" db="EMBL/GenBank/DDBJ databases">
        <authorList>
            <person name="de Groot N.N."/>
        </authorList>
    </citation>
    <scope>NUCLEOTIDE SEQUENCE [LARGE SCALE GENOMIC DNA]</scope>
    <source>
        <strain evidence="1 2">ASO4-2</strain>
    </source>
</reference>
<organism evidence="1 2">
    <name type="scientific">Desulfonatronum thiosulfatophilum</name>
    <dbReference type="NCBI Taxonomy" id="617002"/>
    <lineage>
        <taxon>Bacteria</taxon>
        <taxon>Pseudomonadati</taxon>
        <taxon>Thermodesulfobacteriota</taxon>
        <taxon>Desulfovibrionia</taxon>
        <taxon>Desulfovibrionales</taxon>
        <taxon>Desulfonatronaceae</taxon>
        <taxon>Desulfonatronum</taxon>
    </lineage>
</organism>
<evidence type="ECO:0008006" key="3">
    <source>
        <dbReference type="Google" id="ProtNLM"/>
    </source>
</evidence>
<dbReference type="SUPFAM" id="SSF52317">
    <property type="entry name" value="Class I glutamine amidotransferase-like"/>
    <property type="match status" value="1"/>
</dbReference>
<keyword evidence="2" id="KW-1185">Reference proteome</keyword>
<proteinExistence type="predicted"/>
<dbReference type="EMBL" id="FMXO01000002">
    <property type="protein sequence ID" value="SDB07594.1"/>
    <property type="molecule type" value="Genomic_DNA"/>
</dbReference>
<sequence>MEMKTQSHSDSERQGPVYLLWDESQFWGILLWRCLAAWHVPLRLVRAADIARGLLRESPPAALFVPGGWARLKAHALGPEGRRAVNEYLHAGGTYLGICGGAGLALPDNGGLALCPLCRKPVDDRLPNFSGYVTAAPLRPHALVPGDCPPLIHLPVWWPSQFTAPQGPGVEILASYVQPGPDFWVSDLPLEQIAVEERASCEQLYGINLDPELIRGEPCVVSGTLGQGRYILTYAHLESPASPMANSWLGHILSLLSGQPFGLSNSLTAPDWDLAGTNVVWDEPGLTALAEDLESIIRLGTRHFLLFWRYPWLLGWRRGIPGFVLTTLYAQVQTIRSLKPNPRAQAYWNQAADELRHQMRLFRKKMEFYLVGERLAMHTSTYSPQLNSRIRLHEQRKELIGRFPGHGGLFGSMAASLDELVWLAAEPAGHDS</sequence>
<dbReference type="AlphaFoldDB" id="A0A1G6AGS7"/>
<dbReference type="STRING" id="617002.SAMN05660653_00320"/>
<dbReference type="Proteomes" id="UP000198771">
    <property type="component" value="Unassembled WGS sequence"/>
</dbReference>
<dbReference type="InterPro" id="IPR029062">
    <property type="entry name" value="Class_I_gatase-like"/>
</dbReference>
<protein>
    <recommendedName>
        <fullName evidence="3">Biotin-protein ligase, N terminal</fullName>
    </recommendedName>
</protein>
<gene>
    <name evidence="1" type="ORF">SAMN05660653_00320</name>
</gene>
<name>A0A1G6AGS7_9BACT</name>
<evidence type="ECO:0000313" key="2">
    <source>
        <dbReference type="Proteomes" id="UP000198771"/>
    </source>
</evidence>